<evidence type="ECO:0000313" key="2">
    <source>
        <dbReference type="Proteomes" id="UP000502260"/>
    </source>
</evidence>
<reference evidence="2" key="1">
    <citation type="submission" date="2020-03" db="EMBL/GenBank/DDBJ databases">
        <title>Complete genome sequence of sulfur-oxidizing bacterium skT11.</title>
        <authorList>
            <person name="Kanda M."/>
            <person name="Kojima H."/>
            <person name="Fukui M."/>
        </authorList>
    </citation>
    <scope>NUCLEOTIDE SEQUENCE [LARGE SCALE GENOMIC DNA]</scope>
    <source>
        <strain evidence="2">skT11</strain>
    </source>
</reference>
<dbReference type="EMBL" id="AP022853">
    <property type="protein sequence ID" value="BCB27047.1"/>
    <property type="molecule type" value="Genomic_DNA"/>
</dbReference>
<gene>
    <name evidence="1" type="ORF">SKTS_19330</name>
</gene>
<dbReference type="Proteomes" id="UP000502260">
    <property type="component" value="Chromosome"/>
</dbReference>
<accession>A0A6F8VD69</accession>
<proteinExistence type="predicted"/>
<dbReference type="RefSeq" id="WP_173063975.1">
    <property type="nucleotide sequence ID" value="NZ_AP022853.1"/>
</dbReference>
<dbReference type="AlphaFoldDB" id="A0A6F8VD69"/>
<evidence type="ECO:0000313" key="1">
    <source>
        <dbReference type="EMBL" id="BCB27047.1"/>
    </source>
</evidence>
<sequence>MTGLALAESRLPAMSDDAIDKVRSLEAAMRGMPQVAPRTEHLIHGGMYARTIRIPAGAVLTGAFIKLATVLIVNGECTVFTGGDTLELRGYHVIPASAGRKQVFIAHVDTDLTMLFPSSAASVEQAEAEFTDEYPMLLSRQIAEQDSIIITGE</sequence>
<protein>
    <submittedName>
        <fullName evidence="1">Uncharacterized protein</fullName>
    </submittedName>
</protein>
<organism evidence="1 2">
    <name type="scientific">Sulfurimicrobium lacus</name>
    <dbReference type="NCBI Taxonomy" id="2715678"/>
    <lineage>
        <taxon>Bacteria</taxon>
        <taxon>Pseudomonadati</taxon>
        <taxon>Pseudomonadota</taxon>
        <taxon>Betaproteobacteria</taxon>
        <taxon>Nitrosomonadales</taxon>
        <taxon>Sulfuricellaceae</taxon>
        <taxon>Sulfurimicrobium</taxon>
    </lineage>
</organism>
<dbReference type="KEGG" id="slac:SKTS_19330"/>
<name>A0A6F8VD69_9PROT</name>
<keyword evidence="2" id="KW-1185">Reference proteome</keyword>